<dbReference type="GO" id="GO:0000036">
    <property type="term" value="F:acyl carrier activity"/>
    <property type="evidence" value="ECO:0007669"/>
    <property type="project" value="UniProtKB-UniRule"/>
</dbReference>
<dbReference type="Gene3D" id="1.10.1200.10">
    <property type="entry name" value="ACP-like"/>
    <property type="match status" value="1"/>
</dbReference>
<dbReference type="HAMAP" id="MF_01217">
    <property type="entry name" value="Acyl_carrier"/>
    <property type="match status" value="1"/>
</dbReference>
<keyword evidence="3" id="KW-0276">Fatty acid metabolism</keyword>
<organism evidence="5 6">
    <name type="scientific">Streptomyces mashuensis</name>
    <dbReference type="NCBI Taxonomy" id="33904"/>
    <lineage>
        <taxon>Bacteria</taxon>
        <taxon>Bacillati</taxon>
        <taxon>Actinomycetota</taxon>
        <taxon>Actinomycetes</taxon>
        <taxon>Kitasatosporales</taxon>
        <taxon>Streptomycetaceae</taxon>
        <taxon>Streptomyces</taxon>
    </lineage>
</organism>
<comment type="function">
    <text evidence="3">Carrier of the growing fatty acid chain in fatty acid biosynthesis.</text>
</comment>
<dbReference type="Proteomes" id="UP000638313">
    <property type="component" value="Unassembled WGS sequence"/>
</dbReference>
<evidence type="ECO:0000256" key="2">
    <source>
        <dbReference type="ARBA" id="ARBA00022553"/>
    </source>
</evidence>
<comment type="subcellular location">
    <subcellularLocation>
        <location evidence="3">Cytoplasm</location>
    </subcellularLocation>
</comment>
<evidence type="ECO:0000313" key="6">
    <source>
        <dbReference type="Proteomes" id="UP000638313"/>
    </source>
</evidence>
<dbReference type="SMART" id="SM00823">
    <property type="entry name" value="PKS_PP"/>
    <property type="match status" value="1"/>
</dbReference>
<dbReference type="AlphaFoldDB" id="A0A919AYR1"/>
<dbReference type="GO" id="GO:0017000">
    <property type="term" value="P:antibiotic biosynthetic process"/>
    <property type="evidence" value="ECO:0007669"/>
    <property type="project" value="UniProtKB-ARBA"/>
</dbReference>
<keyword evidence="6" id="KW-1185">Reference proteome</keyword>
<evidence type="ECO:0000256" key="1">
    <source>
        <dbReference type="ARBA" id="ARBA00022450"/>
    </source>
</evidence>
<keyword evidence="3" id="KW-0443">Lipid metabolism</keyword>
<dbReference type="GO" id="GO:0031177">
    <property type="term" value="F:phosphopantetheine binding"/>
    <property type="evidence" value="ECO:0007669"/>
    <property type="project" value="InterPro"/>
</dbReference>
<keyword evidence="2 3" id="KW-0597">Phosphoprotein</keyword>
<dbReference type="InterPro" id="IPR009081">
    <property type="entry name" value="PP-bd_ACP"/>
</dbReference>
<comment type="similarity">
    <text evidence="3">Belongs to the acyl carrier protein (ACP) family.</text>
</comment>
<sequence length="79" mass="8715">MSAMLEQLKDILVNKLKVTPDQVVPEATHEDLELDSLAVVELSLVLEQELGIRISDDELLEAPTIGDMVALMDERSAKV</sequence>
<gene>
    <name evidence="3" type="primary">acpP</name>
    <name evidence="5" type="ORF">GCM10010218_08960</name>
</gene>
<comment type="PTM">
    <text evidence="3">4'-phosphopantetheine is transferred from CoA to a specific serine of apo-ACP by AcpS. This modification is essential for activity because fatty acids are bound in thioester linkage to the sulfhydryl of the prosthetic group.</text>
</comment>
<accession>A0A919AYR1</accession>
<comment type="pathway">
    <text evidence="3">Lipid metabolism; fatty acid biosynthesis.</text>
</comment>
<evidence type="ECO:0000256" key="3">
    <source>
        <dbReference type="HAMAP-Rule" id="MF_01217"/>
    </source>
</evidence>
<keyword evidence="3" id="KW-0963">Cytoplasm</keyword>
<dbReference type="Pfam" id="PF00550">
    <property type="entry name" value="PP-binding"/>
    <property type="match status" value="1"/>
</dbReference>
<dbReference type="SUPFAM" id="SSF47336">
    <property type="entry name" value="ACP-like"/>
    <property type="match status" value="1"/>
</dbReference>
<dbReference type="InterPro" id="IPR036736">
    <property type="entry name" value="ACP-like_sf"/>
</dbReference>
<dbReference type="GO" id="GO:0005737">
    <property type="term" value="C:cytoplasm"/>
    <property type="evidence" value="ECO:0007669"/>
    <property type="project" value="UniProtKB-SubCell"/>
</dbReference>
<keyword evidence="1 3" id="KW-0596">Phosphopantetheine</keyword>
<dbReference type="InterPro" id="IPR003231">
    <property type="entry name" value="ACP"/>
</dbReference>
<proteinExistence type="inferred from homology"/>
<dbReference type="InterPro" id="IPR020806">
    <property type="entry name" value="PKS_PP-bd"/>
</dbReference>
<dbReference type="EMBL" id="BNBD01000001">
    <property type="protein sequence ID" value="GHF29958.1"/>
    <property type="molecule type" value="Genomic_DNA"/>
</dbReference>
<evidence type="ECO:0000259" key="4">
    <source>
        <dbReference type="PROSITE" id="PS50075"/>
    </source>
</evidence>
<evidence type="ECO:0000313" key="5">
    <source>
        <dbReference type="EMBL" id="GHF29958.1"/>
    </source>
</evidence>
<reference evidence="5" key="2">
    <citation type="submission" date="2020-09" db="EMBL/GenBank/DDBJ databases">
        <authorList>
            <person name="Sun Q."/>
            <person name="Ohkuma M."/>
        </authorList>
    </citation>
    <scope>NUCLEOTIDE SEQUENCE</scope>
    <source>
        <strain evidence="5">JCM 4059</strain>
    </source>
</reference>
<protein>
    <recommendedName>
        <fullName evidence="3">Acyl carrier protein</fullName>
        <shortName evidence="3">ACP</shortName>
    </recommendedName>
</protein>
<feature type="domain" description="Carrier" evidence="4">
    <location>
        <begin position="2"/>
        <end position="76"/>
    </location>
</feature>
<keyword evidence="3" id="KW-0275">Fatty acid biosynthesis</keyword>
<comment type="caution">
    <text evidence="5">The sequence shown here is derived from an EMBL/GenBank/DDBJ whole genome shotgun (WGS) entry which is preliminary data.</text>
</comment>
<dbReference type="PROSITE" id="PS50075">
    <property type="entry name" value="CARRIER"/>
    <property type="match status" value="1"/>
</dbReference>
<feature type="modified residue" description="O-(pantetheine 4'-phosphoryl)serine" evidence="3">
    <location>
        <position position="36"/>
    </location>
</feature>
<reference evidence="5" key="1">
    <citation type="journal article" date="2014" name="Int. J. Syst. Evol. Microbiol.">
        <title>Complete genome sequence of Corynebacterium casei LMG S-19264T (=DSM 44701T), isolated from a smear-ripened cheese.</title>
        <authorList>
            <consortium name="US DOE Joint Genome Institute (JGI-PGF)"/>
            <person name="Walter F."/>
            <person name="Albersmeier A."/>
            <person name="Kalinowski J."/>
            <person name="Ruckert C."/>
        </authorList>
    </citation>
    <scope>NUCLEOTIDE SEQUENCE</scope>
    <source>
        <strain evidence="5">JCM 4059</strain>
    </source>
</reference>
<keyword evidence="3" id="KW-0444">Lipid biosynthesis</keyword>
<name>A0A919AYR1_9ACTN</name>